<dbReference type="AlphaFoldDB" id="A0AAW0B6H2"/>
<reference evidence="1 2" key="1">
    <citation type="journal article" date="2024" name="J Genomics">
        <title>Draft genome sequencing and assembly of Favolaschia claudopus CIRM-BRFM 2984 isolated from oak limbs.</title>
        <authorList>
            <person name="Navarro D."/>
            <person name="Drula E."/>
            <person name="Chaduli D."/>
            <person name="Cazenave R."/>
            <person name="Ahrendt S."/>
            <person name="Wang J."/>
            <person name="Lipzen A."/>
            <person name="Daum C."/>
            <person name="Barry K."/>
            <person name="Grigoriev I.V."/>
            <person name="Favel A."/>
            <person name="Rosso M.N."/>
            <person name="Martin F."/>
        </authorList>
    </citation>
    <scope>NUCLEOTIDE SEQUENCE [LARGE SCALE GENOMIC DNA]</scope>
    <source>
        <strain evidence="1 2">CIRM-BRFM 2984</strain>
    </source>
</reference>
<proteinExistence type="predicted"/>
<protein>
    <submittedName>
        <fullName evidence="1">Uncharacterized protein</fullName>
    </submittedName>
</protein>
<name>A0AAW0B6H2_9AGAR</name>
<evidence type="ECO:0000313" key="2">
    <source>
        <dbReference type="Proteomes" id="UP001362999"/>
    </source>
</evidence>
<sequence length="328" mass="36989">MVTDDGEPMFLYSPAYTEGSPLFEDYVELTPEIVEARVHEQLKEAGLEPEATLREMRRYPAIISGSTAIPVLTGATFEPNDLDIYSCPPFEKKMFRLVTEDFGFSAYKETSETEKYRGMDGISRVHWLRKGSKVINLIIVPGDNPITAIFHFHTTLVMNYISGYGVFCAYPELTLARLATTNTSVVVSETQRRRIGDCIDKYSARGFEVRDRLSDFVDHNPHLCGTDPLCPATIRSLHDSSSLFIPFPGFNAPGVRAPVFDGETSVIWSLGGTECMIEGTYNRVFAASVPIFDKRREQTKKEVNNMWWFDEVLMRRAPEVEPQSPTSP</sequence>
<dbReference type="EMBL" id="JAWWNJ010000039">
    <property type="protein sequence ID" value="KAK7021263.1"/>
    <property type="molecule type" value="Genomic_DNA"/>
</dbReference>
<accession>A0AAW0B6H2</accession>
<comment type="caution">
    <text evidence="1">The sequence shown here is derived from an EMBL/GenBank/DDBJ whole genome shotgun (WGS) entry which is preliminary data.</text>
</comment>
<organism evidence="1 2">
    <name type="scientific">Favolaschia claudopus</name>
    <dbReference type="NCBI Taxonomy" id="2862362"/>
    <lineage>
        <taxon>Eukaryota</taxon>
        <taxon>Fungi</taxon>
        <taxon>Dikarya</taxon>
        <taxon>Basidiomycota</taxon>
        <taxon>Agaricomycotina</taxon>
        <taxon>Agaricomycetes</taxon>
        <taxon>Agaricomycetidae</taxon>
        <taxon>Agaricales</taxon>
        <taxon>Marasmiineae</taxon>
        <taxon>Mycenaceae</taxon>
        <taxon>Favolaschia</taxon>
    </lineage>
</organism>
<gene>
    <name evidence="1" type="ORF">R3P38DRAFT_2781379</name>
</gene>
<keyword evidence="2" id="KW-1185">Reference proteome</keyword>
<dbReference type="Proteomes" id="UP001362999">
    <property type="component" value="Unassembled WGS sequence"/>
</dbReference>
<evidence type="ECO:0000313" key="1">
    <source>
        <dbReference type="EMBL" id="KAK7021263.1"/>
    </source>
</evidence>